<feature type="domain" description="Cytochrome c" evidence="5">
    <location>
        <begin position="21"/>
        <end position="98"/>
    </location>
</feature>
<accession>C8RWI6</accession>
<dbReference type="GO" id="GO:0046872">
    <property type="term" value="F:metal ion binding"/>
    <property type="evidence" value="ECO:0007669"/>
    <property type="project" value="UniProtKB-KW"/>
</dbReference>
<sequence length="98" mass="10426">MRSLPVLLLLALPCAAEVAPDRAKALENMVLQDCGSCHGMTLKGGLGRPLTRAALAHAEAEGLASIILDGVSGTAMPPWRPLLNEDEALWIAHYLKKD</sequence>
<evidence type="ECO:0000313" key="6">
    <source>
        <dbReference type="EMBL" id="EEW26929.1"/>
    </source>
</evidence>
<keyword evidence="2 4" id="KW-0479">Metal-binding</keyword>
<dbReference type="GO" id="GO:0009055">
    <property type="term" value="F:electron transfer activity"/>
    <property type="evidence" value="ECO:0007669"/>
    <property type="project" value="InterPro"/>
</dbReference>
<name>C8RWI6_9RHOB</name>
<dbReference type="RefSeq" id="WP_008027075.1">
    <property type="nucleotide sequence ID" value="NZ_ACYY01000001.1"/>
</dbReference>
<organism evidence="6 7">
    <name type="scientific">Rhodobacter ferrooxidans</name>
    <dbReference type="NCBI Taxonomy" id="371731"/>
    <lineage>
        <taxon>Bacteria</taxon>
        <taxon>Pseudomonadati</taxon>
        <taxon>Pseudomonadota</taxon>
        <taxon>Alphaproteobacteria</taxon>
        <taxon>Rhodobacterales</taxon>
        <taxon>Rhodobacter group</taxon>
        <taxon>Rhodobacter</taxon>
    </lineage>
</organism>
<dbReference type="eggNOG" id="COG2010">
    <property type="taxonomic scope" value="Bacteria"/>
</dbReference>
<dbReference type="AlphaFoldDB" id="C8RWI6"/>
<comment type="caution">
    <text evidence="6">The sequence shown here is derived from an EMBL/GenBank/DDBJ whole genome shotgun (WGS) entry which is preliminary data.</text>
</comment>
<evidence type="ECO:0000256" key="4">
    <source>
        <dbReference type="PROSITE-ProRule" id="PRU00433"/>
    </source>
</evidence>
<keyword evidence="3 4" id="KW-0408">Iron</keyword>
<dbReference type="InterPro" id="IPR036909">
    <property type="entry name" value="Cyt_c-like_dom_sf"/>
</dbReference>
<keyword evidence="7" id="KW-1185">Reference proteome</keyword>
<gene>
    <name evidence="6" type="ORF">Rsw2DRAFT_0164</name>
</gene>
<dbReference type="Gene3D" id="1.10.760.10">
    <property type="entry name" value="Cytochrome c-like domain"/>
    <property type="match status" value="1"/>
</dbReference>
<dbReference type="EMBL" id="ACYY01000001">
    <property type="protein sequence ID" value="EEW26929.1"/>
    <property type="molecule type" value="Genomic_DNA"/>
</dbReference>
<dbReference type="STRING" id="371731.Rsw2DRAFT_0164"/>
<evidence type="ECO:0000256" key="3">
    <source>
        <dbReference type="ARBA" id="ARBA00023004"/>
    </source>
</evidence>
<dbReference type="InterPro" id="IPR009056">
    <property type="entry name" value="Cyt_c-like_dom"/>
</dbReference>
<evidence type="ECO:0000259" key="5">
    <source>
        <dbReference type="PROSITE" id="PS51007"/>
    </source>
</evidence>
<dbReference type="Proteomes" id="UP000010121">
    <property type="component" value="Unassembled WGS sequence"/>
</dbReference>
<dbReference type="Pfam" id="PF13442">
    <property type="entry name" value="Cytochrome_CBB3"/>
    <property type="match status" value="1"/>
</dbReference>
<proteinExistence type="predicted"/>
<evidence type="ECO:0000256" key="1">
    <source>
        <dbReference type="ARBA" id="ARBA00022617"/>
    </source>
</evidence>
<dbReference type="GO" id="GO:0020037">
    <property type="term" value="F:heme binding"/>
    <property type="evidence" value="ECO:0007669"/>
    <property type="project" value="InterPro"/>
</dbReference>
<protein>
    <submittedName>
        <fullName evidence="6">Cytochrome c (C55X)</fullName>
    </submittedName>
</protein>
<dbReference type="SUPFAM" id="SSF46626">
    <property type="entry name" value="Cytochrome c"/>
    <property type="match status" value="1"/>
</dbReference>
<reference evidence="6 7" key="1">
    <citation type="submission" date="2009-08" db="EMBL/GenBank/DDBJ databases">
        <title>The draft genome of Rhodobacter sp. SW2.</title>
        <authorList>
            <consortium name="US DOE Joint Genome Institute (JGI-PGF)"/>
            <person name="Lucas S."/>
            <person name="Copeland A."/>
            <person name="Lapidus A."/>
            <person name="Glavina del Rio T."/>
            <person name="Tice H."/>
            <person name="Bruce D."/>
            <person name="Goodwin L."/>
            <person name="Pitluck S."/>
            <person name="Larimer F."/>
            <person name="Land M.L."/>
            <person name="Hauser L."/>
            <person name="Emerson D."/>
        </authorList>
    </citation>
    <scope>NUCLEOTIDE SEQUENCE [LARGE SCALE GENOMIC DNA]</scope>
    <source>
        <strain evidence="6 7">SW2</strain>
    </source>
</reference>
<dbReference type="OrthoDB" id="8689082at2"/>
<evidence type="ECO:0000256" key="2">
    <source>
        <dbReference type="ARBA" id="ARBA00022723"/>
    </source>
</evidence>
<evidence type="ECO:0000313" key="7">
    <source>
        <dbReference type="Proteomes" id="UP000010121"/>
    </source>
</evidence>
<keyword evidence="1 4" id="KW-0349">Heme</keyword>
<dbReference type="PROSITE" id="PS51007">
    <property type="entry name" value="CYTC"/>
    <property type="match status" value="1"/>
</dbReference>